<evidence type="ECO:0000259" key="1">
    <source>
        <dbReference type="Pfam" id="PF14024"/>
    </source>
</evidence>
<keyword evidence="3" id="KW-1185">Reference proteome</keyword>
<dbReference type="RefSeq" id="WP_204006340.1">
    <property type="nucleotide sequence ID" value="NZ_BOPG01000065.1"/>
</dbReference>
<dbReference type="Pfam" id="PF14024">
    <property type="entry name" value="DUF4240"/>
    <property type="match status" value="1"/>
</dbReference>
<reference evidence="2" key="1">
    <citation type="submission" date="2021-01" db="EMBL/GenBank/DDBJ databases">
        <title>Whole genome shotgun sequence of Virgisporangium aurantiacum NBRC 16421.</title>
        <authorList>
            <person name="Komaki H."/>
            <person name="Tamura T."/>
        </authorList>
    </citation>
    <scope>NUCLEOTIDE SEQUENCE</scope>
    <source>
        <strain evidence="2">NBRC 16421</strain>
    </source>
</reference>
<dbReference type="Proteomes" id="UP000612585">
    <property type="component" value="Unassembled WGS sequence"/>
</dbReference>
<protein>
    <recommendedName>
        <fullName evidence="1">DUF4240 domain-containing protein</fullName>
    </recommendedName>
</protein>
<dbReference type="InterPro" id="IPR025334">
    <property type="entry name" value="DUF4240"/>
</dbReference>
<name>A0A8J4E4N9_9ACTN</name>
<feature type="domain" description="DUF4240" evidence="1">
    <location>
        <begin position="55"/>
        <end position="132"/>
    </location>
</feature>
<dbReference type="AlphaFoldDB" id="A0A8J4E4N9"/>
<sequence>MTDKLPAVLPTEADEARFWALIERAWAQLDPAANEARHALARRDPESDEGDLEAVEEHREEFLEHLRALCDGMTSAELTDLDRVLERKLYEIDREDIHEHTDGSDDGFLYCRGFIVALGREFYAAVVANPAVAVLDAELEEMCYFFDHLHHERFGEYAETGSGISRESTTNAAGWA</sequence>
<organism evidence="2 3">
    <name type="scientific">Virgisporangium aurantiacum</name>
    <dbReference type="NCBI Taxonomy" id="175570"/>
    <lineage>
        <taxon>Bacteria</taxon>
        <taxon>Bacillati</taxon>
        <taxon>Actinomycetota</taxon>
        <taxon>Actinomycetes</taxon>
        <taxon>Micromonosporales</taxon>
        <taxon>Micromonosporaceae</taxon>
        <taxon>Virgisporangium</taxon>
    </lineage>
</organism>
<evidence type="ECO:0000313" key="2">
    <source>
        <dbReference type="EMBL" id="GIJ61436.1"/>
    </source>
</evidence>
<accession>A0A8J4E4N9</accession>
<comment type="caution">
    <text evidence="2">The sequence shown here is derived from an EMBL/GenBank/DDBJ whole genome shotgun (WGS) entry which is preliminary data.</text>
</comment>
<proteinExistence type="predicted"/>
<evidence type="ECO:0000313" key="3">
    <source>
        <dbReference type="Proteomes" id="UP000612585"/>
    </source>
</evidence>
<dbReference type="EMBL" id="BOPG01000065">
    <property type="protein sequence ID" value="GIJ61436.1"/>
    <property type="molecule type" value="Genomic_DNA"/>
</dbReference>
<gene>
    <name evidence="2" type="ORF">Vau01_089520</name>
</gene>